<gene>
    <name evidence="3" type="ORF">NCGR_LOCUS41050</name>
</gene>
<sequence>MASMKFDLPLLDYKMRFALWQVKMRAILAQSLDLDETLDGFGGIGQKSWTTEEKRKDHKALSLIQLHLHNDILQEVLHEKTVVELWLKLELIYMSKDLTSKMHMKMKLFTHKLQEGGSVMNHLSIFKEIVADLVSMEVKYDDEDLAFLLLCSLPTSFANFRDTILLSRDELTLTEVYEALQTREKMKGMVQSDVSSSKGEVLLVRGRPEQKTYNNNNNRDKSKYSKGRSKSRDRDKFYRYYVRHIPGIDRNLISLSTLDAKGYRHSDSGGVCKLRVFGCTAYAHVDNGKLEPRSIKCLFLCYGSGVKGYKLWNPETKKTFMSRSVVFNESVMFNDSLSTDVSPVSSDEEQEHVSVQVEHVDDQETEIVDNNVHDIVQHSPTVLQPQNQFIVDRRTKRNCGPRPRLIEECDIVHYAFSCAEQVENIHKPATYTEAVVSGDREKWISAMQEEMQSLEKNGTWDVQSYIKKVLHRFNMHDAKSVSTPISPNFNLSALQCASTDKDFEYISRVSYSSVVGSLMYAMVYPRPDLSYAMSLVSRYMANPSKEH</sequence>
<dbReference type="PANTHER" id="PTHR47481">
    <property type="match status" value="1"/>
</dbReference>
<name>A0A811QN04_9POAL</name>
<comment type="caution">
    <text evidence="3">The sequence shown here is derived from an EMBL/GenBank/DDBJ whole genome shotgun (WGS) entry which is preliminary data.</text>
</comment>
<evidence type="ECO:0000313" key="3">
    <source>
        <dbReference type="EMBL" id="CAD6257565.1"/>
    </source>
</evidence>
<protein>
    <recommendedName>
        <fullName evidence="2">Retroviral polymerase SH3-like domain-containing protein</fullName>
    </recommendedName>
</protein>
<dbReference type="AlphaFoldDB" id="A0A811QN04"/>
<evidence type="ECO:0000259" key="2">
    <source>
        <dbReference type="Pfam" id="PF25597"/>
    </source>
</evidence>
<dbReference type="Pfam" id="PF25597">
    <property type="entry name" value="SH3_retrovirus"/>
    <property type="match status" value="1"/>
</dbReference>
<accession>A0A811QN04</accession>
<evidence type="ECO:0000313" key="4">
    <source>
        <dbReference type="Proteomes" id="UP000604825"/>
    </source>
</evidence>
<reference evidence="3" key="1">
    <citation type="submission" date="2020-10" db="EMBL/GenBank/DDBJ databases">
        <authorList>
            <person name="Han B."/>
            <person name="Lu T."/>
            <person name="Zhao Q."/>
            <person name="Huang X."/>
            <person name="Zhao Y."/>
        </authorList>
    </citation>
    <scope>NUCLEOTIDE SEQUENCE</scope>
</reference>
<dbReference type="OrthoDB" id="674974at2759"/>
<dbReference type="Proteomes" id="UP000604825">
    <property type="component" value="Unassembled WGS sequence"/>
</dbReference>
<dbReference type="EMBL" id="CAJGYO010000010">
    <property type="protein sequence ID" value="CAD6257565.1"/>
    <property type="molecule type" value="Genomic_DNA"/>
</dbReference>
<evidence type="ECO:0000256" key="1">
    <source>
        <dbReference type="SAM" id="MobiDB-lite"/>
    </source>
</evidence>
<dbReference type="PANTHER" id="PTHR47481:SF10">
    <property type="entry name" value="COPIA-LIKE POLYPROTEIN_RETROTRANSPOSON"/>
    <property type="match status" value="1"/>
</dbReference>
<dbReference type="InterPro" id="IPR057670">
    <property type="entry name" value="SH3_retrovirus"/>
</dbReference>
<keyword evidence="4" id="KW-1185">Reference proteome</keyword>
<dbReference type="Pfam" id="PF14223">
    <property type="entry name" value="Retrotran_gag_2"/>
    <property type="match status" value="1"/>
</dbReference>
<organism evidence="3 4">
    <name type="scientific">Miscanthus lutarioriparius</name>
    <dbReference type="NCBI Taxonomy" id="422564"/>
    <lineage>
        <taxon>Eukaryota</taxon>
        <taxon>Viridiplantae</taxon>
        <taxon>Streptophyta</taxon>
        <taxon>Embryophyta</taxon>
        <taxon>Tracheophyta</taxon>
        <taxon>Spermatophyta</taxon>
        <taxon>Magnoliopsida</taxon>
        <taxon>Liliopsida</taxon>
        <taxon>Poales</taxon>
        <taxon>Poaceae</taxon>
        <taxon>PACMAD clade</taxon>
        <taxon>Panicoideae</taxon>
        <taxon>Andropogonodae</taxon>
        <taxon>Andropogoneae</taxon>
        <taxon>Saccharinae</taxon>
        <taxon>Miscanthus</taxon>
    </lineage>
</organism>
<feature type="domain" description="Retroviral polymerase SH3-like" evidence="2">
    <location>
        <begin position="279"/>
        <end position="338"/>
    </location>
</feature>
<feature type="region of interest" description="Disordered" evidence="1">
    <location>
        <begin position="198"/>
        <end position="231"/>
    </location>
</feature>
<proteinExistence type="predicted"/>